<organism evidence="2 3">
    <name type="scientific">Brevundimonas goettingensis</name>
    <dbReference type="NCBI Taxonomy" id="2774190"/>
    <lineage>
        <taxon>Bacteria</taxon>
        <taxon>Pseudomonadati</taxon>
        <taxon>Pseudomonadota</taxon>
        <taxon>Alphaproteobacteria</taxon>
        <taxon>Caulobacterales</taxon>
        <taxon>Caulobacteraceae</taxon>
        <taxon>Brevundimonas</taxon>
    </lineage>
</organism>
<reference evidence="2" key="1">
    <citation type="submission" date="2020-09" db="EMBL/GenBank/DDBJ databases">
        <title>Brevundimonas sp. LVF2 isolated from a puddle in Goettingen, Germany.</title>
        <authorList>
            <person name="Friedrich I."/>
            <person name="Klassen A."/>
            <person name="Hannes N."/>
            <person name="Schneider D."/>
            <person name="Hertel R."/>
            <person name="Daniel R."/>
        </authorList>
    </citation>
    <scope>NUCLEOTIDE SEQUENCE</scope>
    <source>
        <strain evidence="2">LVF2</strain>
    </source>
</reference>
<proteinExistence type="inferred from homology"/>
<dbReference type="Pfam" id="PF02641">
    <property type="entry name" value="DUF190"/>
    <property type="match status" value="1"/>
</dbReference>
<sequence length="122" mass="13854">MTLSHTVSVQDIGMIRIYLKPREKAVESTLKRFWHAKPLYRQLVEQAKASGLVNAIAHQTHYGYSNHGRVQAEGYELANPELTMCVELIGAREQLEAFCATHGAVLANKVIVYKHLEHWRVS</sequence>
<dbReference type="Gene3D" id="3.30.70.120">
    <property type="match status" value="1"/>
</dbReference>
<accession>A0A975C6G7</accession>
<dbReference type="AlphaFoldDB" id="A0A975C6G7"/>
<evidence type="ECO:0000313" key="3">
    <source>
        <dbReference type="Proteomes" id="UP000663918"/>
    </source>
</evidence>
<keyword evidence="3" id="KW-1185">Reference proteome</keyword>
<comment type="similarity">
    <text evidence="1">Belongs to the UPF0166 family.</text>
</comment>
<dbReference type="EMBL" id="CP062222">
    <property type="protein sequence ID" value="QTC92136.1"/>
    <property type="molecule type" value="Genomic_DNA"/>
</dbReference>
<dbReference type="SUPFAM" id="SSF54913">
    <property type="entry name" value="GlnB-like"/>
    <property type="match status" value="1"/>
</dbReference>
<evidence type="ECO:0000256" key="1">
    <source>
        <dbReference type="ARBA" id="ARBA00010554"/>
    </source>
</evidence>
<dbReference type="Proteomes" id="UP000663918">
    <property type="component" value="Chromosome"/>
</dbReference>
<dbReference type="RefSeq" id="WP_077354164.1">
    <property type="nucleotide sequence ID" value="NZ_CP062222.1"/>
</dbReference>
<name>A0A975C6G7_9CAUL</name>
<dbReference type="InterPro" id="IPR003793">
    <property type="entry name" value="UPF0166"/>
</dbReference>
<gene>
    <name evidence="2" type="ORF">IFJ75_04300</name>
</gene>
<dbReference type="InterPro" id="IPR011322">
    <property type="entry name" value="N-reg_PII-like_a/b"/>
</dbReference>
<dbReference type="KEGG" id="bgoe:IFJ75_04300"/>
<evidence type="ECO:0000313" key="2">
    <source>
        <dbReference type="EMBL" id="QTC92136.1"/>
    </source>
</evidence>
<dbReference type="InterPro" id="IPR015867">
    <property type="entry name" value="N-reg_PII/ATP_PRibTrfase_C"/>
</dbReference>
<protein>
    <submittedName>
        <fullName evidence="2">DUF190 domain-containing protein</fullName>
    </submittedName>
</protein>